<keyword evidence="6" id="KW-0863">Zinc-finger</keyword>
<comment type="subcellular location">
    <subcellularLocation>
        <location evidence="1">Nucleus</location>
    </subcellularLocation>
</comment>
<evidence type="ECO:0000256" key="8">
    <source>
        <dbReference type="ARBA" id="ARBA00022833"/>
    </source>
</evidence>
<dbReference type="PANTHER" id="PTHR21330">
    <property type="entry name" value="E3 SUMO-PROTEIN LIGASE NSE2"/>
    <property type="match status" value="1"/>
</dbReference>
<keyword evidence="13" id="KW-1185">Reference proteome</keyword>
<accession>A0AA40EPW4</accession>
<evidence type="ECO:0000256" key="7">
    <source>
        <dbReference type="ARBA" id="ARBA00022786"/>
    </source>
</evidence>
<proteinExistence type="inferred from homology"/>
<keyword evidence="5" id="KW-0479">Metal-binding</keyword>
<dbReference type="InterPro" id="IPR004181">
    <property type="entry name" value="Znf_MIZ"/>
</dbReference>
<sequence length="204" mass="23443">MLSAARQVKADEYAALSVKQRYAQNNDYIEFKKTWHDAMHQDQEVNLPHPSTWFDAQGRPNMRGAAAGGDDDDEDLVIEREVRSFRCELSLGPITEPYTSRVCHHTFQKSAVVEFMKNNGGRGHCPTCMPRRTLQASDFYDDEVYLRRMKRAMDLAKRRQQAEEEEEGEEEEDDVPDASIIAGKSTNVKKERGTRRQNEEIDDG</sequence>
<evidence type="ECO:0000313" key="13">
    <source>
        <dbReference type="Proteomes" id="UP001172155"/>
    </source>
</evidence>
<evidence type="ECO:0000256" key="5">
    <source>
        <dbReference type="ARBA" id="ARBA00022723"/>
    </source>
</evidence>
<gene>
    <name evidence="12" type="ORF">B0T18DRAFT_414994</name>
</gene>
<evidence type="ECO:0000256" key="9">
    <source>
        <dbReference type="ARBA" id="ARBA00023242"/>
    </source>
</evidence>
<evidence type="ECO:0000256" key="2">
    <source>
        <dbReference type="ARBA" id="ARBA00004718"/>
    </source>
</evidence>
<evidence type="ECO:0000259" key="11">
    <source>
        <dbReference type="Pfam" id="PF11789"/>
    </source>
</evidence>
<name>A0AA40EPW4_9PEZI</name>
<dbReference type="Proteomes" id="UP001172155">
    <property type="component" value="Unassembled WGS sequence"/>
</dbReference>
<dbReference type="CDD" id="cd16651">
    <property type="entry name" value="SPL-RING_NSE2"/>
    <property type="match status" value="1"/>
</dbReference>
<evidence type="ECO:0000256" key="10">
    <source>
        <dbReference type="SAM" id="MobiDB-lite"/>
    </source>
</evidence>
<keyword evidence="8" id="KW-0862">Zinc</keyword>
<feature type="region of interest" description="Disordered" evidence="10">
    <location>
        <begin position="157"/>
        <end position="204"/>
    </location>
</feature>
<dbReference type="AlphaFoldDB" id="A0AA40EPW4"/>
<keyword evidence="9" id="KW-0539">Nucleus</keyword>
<evidence type="ECO:0000256" key="4">
    <source>
        <dbReference type="ARBA" id="ARBA00022679"/>
    </source>
</evidence>
<dbReference type="GO" id="GO:0000724">
    <property type="term" value="P:double-strand break repair via homologous recombination"/>
    <property type="evidence" value="ECO:0007669"/>
    <property type="project" value="InterPro"/>
</dbReference>
<dbReference type="InterPro" id="IPR026846">
    <property type="entry name" value="Nse2(Mms21)"/>
</dbReference>
<evidence type="ECO:0000256" key="1">
    <source>
        <dbReference type="ARBA" id="ARBA00004123"/>
    </source>
</evidence>
<protein>
    <recommendedName>
        <fullName evidence="11">SP-RING-type domain-containing protein</fullName>
    </recommendedName>
</protein>
<dbReference type="GO" id="GO:0005634">
    <property type="term" value="C:nucleus"/>
    <property type="evidence" value="ECO:0007669"/>
    <property type="project" value="UniProtKB-SubCell"/>
</dbReference>
<dbReference type="GO" id="GO:0030915">
    <property type="term" value="C:Smc5-Smc6 complex"/>
    <property type="evidence" value="ECO:0007669"/>
    <property type="project" value="InterPro"/>
</dbReference>
<evidence type="ECO:0000313" key="12">
    <source>
        <dbReference type="EMBL" id="KAK0743322.1"/>
    </source>
</evidence>
<evidence type="ECO:0000256" key="3">
    <source>
        <dbReference type="ARBA" id="ARBA00008212"/>
    </source>
</evidence>
<dbReference type="GO" id="GO:0061665">
    <property type="term" value="F:SUMO ligase activity"/>
    <property type="evidence" value="ECO:0007669"/>
    <property type="project" value="TreeGrafter"/>
</dbReference>
<dbReference type="SUPFAM" id="SSF57850">
    <property type="entry name" value="RING/U-box"/>
    <property type="match status" value="1"/>
</dbReference>
<reference evidence="12" key="1">
    <citation type="submission" date="2023-06" db="EMBL/GenBank/DDBJ databases">
        <title>Genome-scale phylogeny and comparative genomics of the fungal order Sordariales.</title>
        <authorList>
            <consortium name="Lawrence Berkeley National Laboratory"/>
            <person name="Hensen N."/>
            <person name="Bonometti L."/>
            <person name="Westerberg I."/>
            <person name="Brannstrom I.O."/>
            <person name="Guillou S."/>
            <person name="Cros-Aarteil S."/>
            <person name="Calhoun S."/>
            <person name="Haridas S."/>
            <person name="Kuo A."/>
            <person name="Mondo S."/>
            <person name="Pangilinan J."/>
            <person name="Riley R."/>
            <person name="LaButti K."/>
            <person name="Andreopoulos B."/>
            <person name="Lipzen A."/>
            <person name="Chen C."/>
            <person name="Yanf M."/>
            <person name="Daum C."/>
            <person name="Ng V."/>
            <person name="Clum A."/>
            <person name="Steindorff A."/>
            <person name="Ohm R."/>
            <person name="Martin F."/>
            <person name="Silar P."/>
            <person name="Natvig D."/>
            <person name="Lalanne C."/>
            <person name="Gautier V."/>
            <person name="Ament-velasquez S.L."/>
            <person name="Kruys A."/>
            <person name="Hutchinson M.I."/>
            <person name="Powell A.J."/>
            <person name="Barry K."/>
            <person name="Miller A.N."/>
            <person name="Grigoriev I.V."/>
            <person name="Debuchy R."/>
            <person name="Gladieux P."/>
            <person name="Thoren M.H."/>
            <person name="Johannesson H."/>
        </authorList>
    </citation>
    <scope>NUCLEOTIDE SEQUENCE</scope>
    <source>
        <strain evidence="12">SMH3187-1</strain>
    </source>
</reference>
<feature type="compositionally biased region" description="Basic and acidic residues" evidence="10">
    <location>
        <begin position="188"/>
        <end position="204"/>
    </location>
</feature>
<keyword evidence="4" id="KW-0808">Transferase</keyword>
<dbReference type="GO" id="GO:0008270">
    <property type="term" value="F:zinc ion binding"/>
    <property type="evidence" value="ECO:0007669"/>
    <property type="project" value="UniProtKB-KW"/>
</dbReference>
<comment type="caution">
    <text evidence="12">The sequence shown here is derived from an EMBL/GenBank/DDBJ whole genome shotgun (WGS) entry which is preliminary data.</text>
</comment>
<organism evidence="12 13">
    <name type="scientific">Schizothecium vesticola</name>
    <dbReference type="NCBI Taxonomy" id="314040"/>
    <lineage>
        <taxon>Eukaryota</taxon>
        <taxon>Fungi</taxon>
        <taxon>Dikarya</taxon>
        <taxon>Ascomycota</taxon>
        <taxon>Pezizomycotina</taxon>
        <taxon>Sordariomycetes</taxon>
        <taxon>Sordariomycetidae</taxon>
        <taxon>Sordariales</taxon>
        <taxon>Schizotheciaceae</taxon>
        <taxon>Schizothecium</taxon>
    </lineage>
</organism>
<dbReference type="GO" id="GO:0016925">
    <property type="term" value="P:protein sumoylation"/>
    <property type="evidence" value="ECO:0007669"/>
    <property type="project" value="TreeGrafter"/>
</dbReference>
<keyword evidence="7" id="KW-0833">Ubl conjugation pathway</keyword>
<dbReference type="Gene3D" id="3.30.40.10">
    <property type="entry name" value="Zinc/RING finger domain, C3HC4 (zinc finger)"/>
    <property type="match status" value="1"/>
</dbReference>
<dbReference type="InterPro" id="IPR013083">
    <property type="entry name" value="Znf_RING/FYVE/PHD"/>
</dbReference>
<dbReference type="PANTHER" id="PTHR21330:SF1">
    <property type="entry name" value="E3 SUMO-PROTEIN LIGASE NSE2"/>
    <property type="match status" value="1"/>
</dbReference>
<dbReference type="Pfam" id="PF11789">
    <property type="entry name" value="zf-Nse"/>
    <property type="match status" value="1"/>
</dbReference>
<comment type="pathway">
    <text evidence="2">Protein modification; protein sumoylation.</text>
</comment>
<feature type="compositionally biased region" description="Acidic residues" evidence="10">
    <location>
        <begin position="163"/>
        <end position="176"/>
    </location>
</feature>
<dbReference type="EMBL" id="JAUKUD010000005">
    <property type="protein sequence ID" value="KAK0743322.1"/>
    <property type="molecule type" value="Genomic_DNA"/>
</dbReference>
<feature type="domain" description="SP-RING-type" evidence="11">
    <location>
        <begin position="74"/>
        <end position="128"/>
    </location>
</feature>
<evidence type="ECO:0000256" key="6">
    <source>
        <dbReference type="ARBA" id="ARBA00022771"/>
    </source>
</evidence>
<comment type="similarity">
    <text evidence="3">Belongs to the NSE2 family.</text>
</comment>